<keyword evidence="2 4" id="KW-0472">Membrane</keyword>
<accession>A0A2A2SIX6</accession>
<evidence type="ECO:0000313" key="7">
    <source>
        <dbReference type="EMBL" id="PAX09173.1"/>
    </source>
</evidence>
<evidence type="ECO:0000259" key="6">
    <source>
        <dbReference type="PROSITE" id="PS51123"/>
    </source>
</evidence>
<organism evidence="7 8">
    <name type="scientific">Sphingomonas lenta</name>
    <dbReference type="NCBI Taxonomy" id="1141887"/>
    <lineage>
        <taxon>Bacteria</taxon>
        <taxon>Pseudomonadati</taxon>
        <taxon>Pseudomonadota</taxon>
        <taxon>Alphaproteobacteria</taxon>
        <taxon>Sphingomonadales</taxon>
        <taxon>Sphingomonadaceae</taxon>
        <taxon>Sphingomonas</taxon>
    </lineage>
</organism>
<feature type="region of interest" description="Disordered" evidence="5">
    <location>
        <begin position="1"/>
        <end position="24"/>
    </location>
</feature>
<dbReference type="PANTHER" id="PTHR30329:SF21">
    <property type="entry name" value="LIPOPROTEIN YIAD-RELATED"/>
    <property type="match status" value="1"/>
</dbReference>
<dbReference type="PANTHER" id="PTHR30329">
    <property type="entry name" value="STATOR ELEMENT OF FLAGELLAR MOTOR COMPLEX"/>
    <property type="match status" value="1"/>
</dbReference>
<feature type="compositionally biased region" description="Basic and acidic residues" evidence="5">
    <location>
        <begin position="122"/>
        <end position="133"/>
    </location>
</feature>
<proteinExistence type="predicted"/>
<dbReference type="Proteomes" id="UP000218151">
    <property type="component" value="Unassembled WGS sequence"/>
</dbReference>
<evidence type="ECO:0000256" key="1">
    <source>
        <dbReference type="ARBA" id="ARBA00004442"/>
    </source>
</evidence>
<evidence type="ECO:0000256" key="3">
    <source>
        <dbReference type="ARBA" id="ARBA00023237"/>
    </source>
</evidence>
<dbReference type="InterPro" id="IPR036737">
    <property type="entry name" value="OmpA-like_sf"/>
</dbReference>
<keyword evidence="8" id="KW-1185">Reference proteome</keyword>
<feature type="compositionally biased region" description="Gly residues" evidence="5">
    <location>
        <begin position="162"/>
        <end position="171"/>
    </location>
</feature>
<dbReference type="PRINTS" id="PR01021">
    <property type="entry name" value="OMPADOMAIN"/>
</dbReference>
<comment type="caution">
    <text evidence="7">The sequence shown here is derived from an EMBL/GenBank/DDBJ whole genome shotgun (WGS) entry which is preliminary data.</text>
</comment>
<dbReference type="Pfam" id="PF00691">
    <property type="entry name" value="OmpA"/>
    <property type="match status" value="1"/>
</dbReference>
<protein>
    <recommendedName>
        <fullName evidence="6">OmpA-like domain-containing protein</fullName>
    </recommendedName>
</protein>
<name>A0A2A2SIX6_9SPHN</name>
<feature type="region of interest" description="Disordered" evidence="5">
    <location>
        <begin position="107"/>
        <end position="171"/>
    </location>
</feature>
<dbReference type="InterPro" id="IPR050330">
    <property type="entry name" value="Bact_OuterMem_StrucFunc"/>
</dbReference>
<evidence type="ECO:0000256" key="5">
    <source>
        <dbReference type="SAM" id="MobiDB-lite"/>
    </source>
</evidence>
<dbReference type="InterPro" id="IPR006665">
    <property type="entry name" value="OmpA-like"/>
</dbReference>
<dbReference type="GO" id="GO:0009279">
    <property type="term" value="C:cell outer membrane"/>
    <property type="evidence" value="ECO:0007669"/>
    <property type="project" value="UniProtKB-SubCell"/>
</dbReference>
<reference evidence="8" key="1">
    <citation type="submission" date="2017-09" db="EMBL/GenBank/DDBJ databases">
        <authorList>
            <person name="Feng G."/>
            <person name="Zhu H."/>
        </authorList>
    </citation>
    <scope>NUCLEOTIDE SEQUENCE [LARGE SCALE GENOMIC DNA]</scope>
    <source>
        <strain evidence="8">1PNM-20</strain>
    </source>
</reference>
<dbReference type="InterPro" id="IPR006664">
    <property type="entry name" value="OMP_bac"/>
</dbReference>
<keyword evidence="3" id="KW-0998">Cell outer membrane</keyword>
<dbReference type="AlphaFoldDB" id="A0A2A2SIX6"/>
<sequence length="171" mass="17961">MRPSVVEEVEKAAPAPPSPPRPIRATIGFPDGGARLDEAARATLDALASRPEFAGVGPITLRGHTDSEGDDQANLRASRRRAETVRDYLVEKGVAAERMTVIALGERRPVVPNAELDGSDSEEGRRRNRRVDVEVSPSIAATAEGDATGSIGPQSPAPIEVGAGGRGQRVP</sequence>
<dbReference type="EMBL" id="NSLI01000002">
    <property type="protein sequence ID" value="PAX09173.1"/>
    <property type="molecule type" value="Genomic_DNA"/>
</dbReference>
<gene>
    <name evidence="7" type="ORF">CKY28_06430</name>
</gene>
<dbReference type="PROSITE" id="PS51123">
    <property type="entry name" value="OMPA_2"/>
    <property type="match status" value="1"/>
</dbReference>
<dbReference type="SUPFAM" id="SSF103088">
    <property type="entry name" value="OmpA-like"/>
    <property type="match status" value="1"/>
</dbReference>
<dbReference type="Gene3D" id="3.30.1330.60">
    <property type="entry name" value="OmpA-like domain"/>
    <property type="match status" value="1"/>
</dbReference>
<dbReference type="CDD" id="cd07185">
    <property type="entry name" value="OmpA_C-like"/>
    <property type="match status" value="1"/>
</dbReference>
<feature type="region of interest" description="Disordered" evidence="5">
    <location>
        <begin position="56"/>
        <end position="78"/>
    </location>
</feature>
<feature type="domain" description="OmpA-like" evidence="6">
    <location>
        <begin position="16"/>
        <end position="139"/>
    </location>
</feature>
<comment type="subcellular location">
    <subcellularLocation>
        <location evidence="1">Cell outer membrane</location>
    </subcellularLocation>
</comment>
<evidence type="ECO:0000313" key="8">
    <source>
        <dbReference type="Proteomes" id="UP000218151"/>
    </source>
</evidence>
<evidence type="ECO:0000256" key="2">
    <source>
        <dbReference type="ARBA" id="ARBA00023136"/>
    </source>
</evidence>
<dbReference type="OrthoDB" id="9814546at2"/>
<evidence type="ECO:0000256" key="4">
    <source>
        <dbReference type="PROSITE-ProRule" id="PRU00473"/>
    </source>
</evidence>